<keyword evidence="6" id="KW-1185">Reference proteome</keyword>
<dbReference type="InterPro" id="IPR000719">
    <property type="entry name" value="Prot_kinase_dom"/>
</dbReference>
<name>A0A1Q9CCA3_SYMMI</name>
<comment type="caution">
    <text evidence="5">The sequence shown here is derived from an EMBL/GenBank/DDBJ whole genome shotgun (WGS) entry which is preliminary data.</text>
</comment>
<keyword evidence="2" id="KW-0677">Repeat</keyword>
<evidence type="ECO:0000313" key="5">
    <source>
        <dbReference type="EMBL" id="OLP80558.1"/>
    </source>
</evidence>
<dbReference type="Pfam" id="PF24681">
    <property type="entry name" value="Kelch_KLHDC2_KLHL20_DRC7"/>
    <property type="match status" value="1"/>
</dbReference>
<organism evidence="5 6">
    <name type="scientific">Symbiodinium microadriaticum</name>
    <name type="common">Dinoflagellate</name>
    <name type="synonym">Zooxanthella microadriatica</name>
    <dbReference type="NCBI Taxonomy" id="2951"/>
    <lineage>
        <taxon>Eukaryota</taxon>
        <taxon>Sar</taxon>
        <taxon>Alveolata</taxon>
        <taxon>Dinophyceae</taxon>
        <taxon>Suessiales</taxon>
        <taxon>Symbiodiniaceae</taxon>
        <taxon>Symbiodinium</taxon>
    </lineage>
</organism>
<gene>
    <name evidence="5" type="primary">KLHL8</name>
    <name evidence="5" type="ORF">AK812_SmicGene39010</name>
</gene>
<proteinExistence type="predicted"/>
<evidence type="ECO:0000313" key="6">
    <source>
        <dbReference type="Proteomes" id="UP000186817"/>
    </source>
</evidence>
<feature type="compositionally biased region" description="Low complexity" evidence="3">
    <location>
        <begin position="1186"/>
        <end position="1196"/>
    </location>
</feature>
<reference evidence="5 6" key="1">
    <citation type="submission" date="2016-02" db="EMBL/GenBank/DDBJ databases">
        <title>Genome analysis of coral dinoflagellate symbionts highlights evolutionary adaptations to a symbiotic lifestyle.</title>
        <authorList>
            <person name="Aranda M."/>
            <person name="Li Y."/>
            <person name="Liew Y.J."/>
            <person name="Baumgarten S."/>
            <person name="Simakov O."/>
            <person name="Wilson M."/>
            <person name="Piel J."/>
            <person name="Ashoor H."/>
            <person name="Bougouffa S."/>
            <person name="Bajic V.B."/>
            <person name="Ryu T."/>
            <person name="Ravasi T."/>
            <person name="Bayer T."/>
            <person name="Micklem G."/>
            <person name="Kim H."/>
            <person name="Bhak J."/>
            <person name="Lajeunesse T.C."/>
            <person name="Voolstra C.R."/>
        </authorList>
    </citation>
    <scope>NUCLEOTIDE SEQUENCE [LARGE SCALE GENOMIC DNA]</scope>
    <source>
        <strain evidence="5 6">CCMP2467</strain>
    </source>
</reference>
<dbReference type="OrthoDB" id="427918at2759"/>
<feature type="region of interest" description="Disordered" evidence="3">
    <location>
        <begin position="1175"/>
        <end position="1216"/>
    </location>
</feature>
<feature type="region of interest" description="Disordered" evidence="3">
    <location>
        <begin position="1031"/>
        <end position="1064"/>
    </location>
</feature>
<sequence length="1400" mass="151493">MPDFSFTMHMEEYIYTRLAPINLKRKVLKKDAAKVKLEDFEKSQLRGLLATLIWVGSEGRPDAAAASSILASSFPEPTMEVIYQANDVVRQLKQNPILLKIHAIQESRVRNVLISDSAFDTSGKEKSQHGYLLGFTSDLLNTGKKAPISLMKWQSRRLRRKAQSSMLCEAISLSAATGSLEKQDALWDAMRLSNYQPRQRQACEETALELQGKTTVISQDSGLFRDPRSVVVIDAKSLYDSLLNNQPGECERSNLEAEVIRESLTICRARVRWVPHNFNPSDALTKFPGAHLEPLVRLLKTGSFQITDEQTTLEQGRQGLNRLKTKTWEQVCGSPAFMAPEMVMRQGYEFKIDMWSMGVTFFMVMYGTLLVGKPKMSVPEMKEAIKSPTATKTALQGAMQKADTCEGEERELKHAALDVVKQLTVREPTQRVGPKDALDLPFIHLVAVASEEDLARYRKILLVDRPPAAKKKAVTEPEADVVRSGKPPVPRKLQPQSPRVDALTPVVPGGGGGSSGNPPFTTSGERQLGVNVSDSGQGKRRAKSSNVIMFQEGDGVAKRPSDRIQLPDHLDSPNSFRGMEGGASSLKLQRFKSAGNLEGLWAAWYLSMTSRHVKEALWPIFLTLKHDMARRLIVIGGHGGRGEGQRPYSSAEVWDERCQSWSALAGPSLARMHGVAVAVNHYLYVLGGRTSDCHTTTSVERLDFYRGLPWECAPSMTNARYSTAALCLSGMLCILGGFDGVDALDSCEALRHADYYLNSDSWQALAPLPFPRGKHAAVAIASSLYLVGGMDSGYRSLNLASKASCLHANLSDWAPLPPMQNARSGCAAAAVRGAIVVVGGVANGWTTLSSVERFHPEIERWEMMAPMSIIRRESAAVCIADELWVLGGASYGGRSSGQVELTADAAAVLRTYRHIAVSWPPPVAALEGELRASRDKFQRAGLDVQHCADEVDRMEEGKKPEELMPMYMEGRAVQAGGLSTLWSHYRIPVLVGTLVLLGLFLLLGPIGGMQTGSEEGASSAVKTVDMPEASHVEPADIGPNMSSASDTTTTKAASSVEAAQGQPAPAAATAAAAVKEVVSNTTEGANETTSGAPEDPAIVPLSHADYDLSVDDRSLHAQTLVRNVCPTECGVVAAFLHKAHDLAIEEHLLPHGTFVRIVCPENCETTTTTTPFASTVPAETTRQERTAATSVTSTSALRGDPFPERAQQQMPETEIPSKVRPSRWLGYLAGLGTTAAPERRFTARQCTVAEPVPAELPIYRLGLAGESEEFIRMSVTNCLMQAYRGGSRRLIDSGFVRVQGSGVLSPDSSYALGGGGLESFGAPPSDDAHFRSRLAAPSNRSAASSSGAAMSVSQLHAAVGDSRGVLAPKSRADHSSPFFVSEEPSVLKMLPGSIQERLDA</sequence>
<evidence type="ECO:0000256" key="2">
    <source>
        <dbReference type="ARBA" id="ARBA00022737"/>
    </source>
</evidence>
<dbReference type="GO" id="GO:0005524">
    <property type="term" value="F:ATP binding"/>
    <property type="evidence" value="ECO:0007669"/>
    <property type="project" value="InterPro"/>
</dbReference>
<feature type="compositionally biased region" description="Basic and acidic residues" evidence="3">
    <location>
        <begin position="555"/>
        <end position="571"/>
    </location>
</feature>
<dbReference type="SMART" id="SM00612">
    <property type="entry name" value="Kelch"/>
    <property type="match status" value="5"/>
</dbReference>
<dbReference type="SUPFAM" id="SSF50965">
    <property type="entry name" value="Galactose oxidase, central domain"/>
    <property type="match status" value="1"/>
</dbReference>
<dbReference type="InterPro" id="IPR006652">
    <property type="entry name" value="Kelch_1"/>
</dbReference>
<feature type="domain" description="Protein kinase" evidence="4">
    <location>
        <begin position="108"/>
        <end position="443"/>
    </location>
</feature>
<dbReference type="InterPro" id="IPR011009">
    <property type="entry name" value="Kinase-like_dom_sf"/>
</dbReference>
<feature type="compositionally biased region" description="Low complexity" evidence="3">
    <location>
        <begin position="1042"/>
        <end position="1064"/>
    </location>
</feature>
<dbReference type="SMART" id="SM00220">
    <property type="entry name" value="S_TKc"/>
    <property type="match status" value="1"/>
</dbReference>
<dbReference type="SUPFAM" id="SSF56112">
    <property type="entry name" value="Protein kinase-like (PK-like)"/>
    <property type="match status" value="1"/>
</dbReference>
<dbReference type="Gene3D" id="2.120.10.80">
    <property type="entry name" value="Kelch-type beta propeller"/>
    <property type="match status" value="2"/>
</dbReference>
<dbReference type="Pfam" id="PF00069">
    <property type="entry name" value="Pkinase"/>
    <property type="match status" value="1"/>
</dbReference>
<dbReference type="GO" id="GO:0004672">
    <property type="term" value="F:protein kinase activity"/>
    <property type="evidence" value="ECO:0007669"/>
    <property type="project" value="InterPro"/>
</dbReference>
<dbReference type="PROSITE" id="PS50011">
    <property type="entry name" value="PROTEIN_KINASE_DOM"/>
    <property type="match status" value="1"/>
</dbReference>
<dbReference type="EMBL" id="LSRX01001368">
    <property type="protein sequence ID" value="OLP80558.1"/>
    <property type="molecule type" value="Genomic_DNA"/>
</dbReference>
<evidence type="ECO:0000259" key="4">
    <source>
        <dbReference type="PROSITE" id="PS50011"/>
    </source>
</evidence>
<keyword evidence="1" id="KW-0880">Kelch repeat</keyword>
<feature type="region of interest" description="Disordered" evidence="3">
    <location>
        <begin position="473"/>
        <end position="576"/>
    </location>
</feature>
<dbReference type="PANTHER" id="PTHR45632">
    <property type="entry name" value="LD33804P"/>
    <property type="match status" value="1"/>
</dbReference>
<evidence type="ECO:0000256" key="3">
    <source>
        <dbReference type="SAM" id="MobiDB-lite"/>
    </source>
</evidence>
<protein>
    <submittedName>
        <fullName evidence="5">Kelch-like protein 8</fullName>
    </submittedName>
</protein>
<dbReference type="Proteomes" id="UP000186817">
    <property type="component" value="Unassembled WGS sequence"/>
</dbReference>
<dbReference type="InterPro" id="IPR015915">
    <property type="entry name" value="Kelch-typ_b-propeller"/>
</dbReference>
<dbReference type="Gene3D" id="1.10.510.10">
    <property type="entry name" value="Transferase(Phosphotransferase) domain 1"/>
    <property type="match status" value="1"/>
</dbReference>
<evidence type="ECO:0000256" key="1">
    <source>
        <dbReference type="ARBA" id="ARBA00022441"/>
    </source>
</evidence>
<accession>A0A1Q9CCA3</accession>
<dbReference type="InterPro" id="IPR011043">
    <property type="entry name" value="Gal_Oxase/kelch_b-propeller"/>
</dbReference>
<dbReference type="PANTHER" id="PTHR45632:SF3">
    <property type="entry name" value="KELCH-LIKE PROTEIN 32"/>
    <property type="match status" value="1"/>
</dbReference>